<dbReference type="GO" id="GO:0003677">
    <property type="term" value="F:DNA binding"/>
    <property type="evidence" value="ECO:0007669"/>
    <property type="project" value="UniProtKB-KW"/>
</dbReference>
<dbReference type="InterPro" id="IPR036390">
    <property type="entry name" value="WH_DNA-bd_sf"/>
</dbReference>
<dbReference type="InterPro" id="IPR005471">
    <property type="entry name" value="Tscrpt_reg_IclR_N"/>
</dbReference>
<keyword evidence="1" id="KW-0805">Transcription regulation</keyword>
<dbReference type="Gene3D" id="1.10.10.10">
    <property type="entry name" value="Winged helix-like DNA-binding domain superfamily/Winged helix DNA-binding domain"/>
    <property type="match status" value="1"/>
</dbReference>
<protein>
    <submittedName>
        <fullName evidence="6">Helix-turn-helix domain-containing protein</fullName>
    </submittedName>
</protein>
<dbReference type="AlphaFoldDB" id="A0A845M329"/>
<dbReference type="RefSeq" id="WP_161351543.1">
    <property type="nucleotide sequence ID" value="NZ_WTUX01000012.1"/>
</dbReference>
<evidence type="ECO:0000313" key="7">
    <source>
        <dbReference type="Proteomes" id="UP000467322"/>
    </source>
</evidence>
<dbReference type="PANTHER" id="PTHR30136">
    <property type="entry name" value="HELIX-TURN-HELIX TRANSCRIPTIONAL REGULATOR, ICLR FAMILY"/>
    <property type="match status" value="1"/>
</dbReference>
<organism evidence="6 7">
    <name type="scientific">Maritimibacter harenae</name>
    <dbReference type="NCBI Taxonomy" id="2606218"/>
    <lineage>
        <taxon>Bacteria</taxon>
        <taxon>Pseudomonadati</taxon>
        <taxon>Pseudomonadota</taxon>
        <taxon>Alphaproteobacteria</taxon>
        <taxon>Rhodobacterales</taxon>
        <taxon>Roseobacteraceae</taxon>
        <taxon>Maritimibacter</taxon>
    </lineage>
</organism>
<evidence type="ECO:0000256" key="1">
    <source>
        <dbReference type="ARBA" id="ARBA00023015"/>
    </source>
</evidence>
<evidence type="ECO:0000259" key="4">
    <source>
        <dbReference type="PROSITE" id="PS51077"/>
    </source>
</evidence>
<name>A0A845M329_9RHOB</name>
<dbReference type="Gene3D" id="3.30.450.40">
    <property type="match status" value="1"/>
</dbReference>
<accession>A0A845M329</accession>
<dbReference type="PROSITE" id="PS51077">
    <property type="entry name" value="HTH_ICLR"/>
    <property type="match status" value="1"/>
</dbReference>
<evidence type="ECO:0000313" key="6">
    <source>
        <dbReference type="EMBL" id="MZR13419.1"/>
    </source>
</evidence>
<keyword evidence="3" id="KW-0804">Transcription</keyword>
<sequence>MIEMEDDKLTSRGAEAGPLHSVGRAITVLRLIGSAPEPGLRSRDISEALDLHKTTTSRMLSTLCSLGAISRDRSMCYRVSDDFRASLGVPPSTRYLQQIVRPVLGVLTEKLEDVSFMSVPNGLDSLCVERNIGTYPVQALSLNVGGRRPLGVGAGSMALLAWSSDEERPRLIELQRDRLSLYRPTVEEIATEVERSRELGFTDLPGFVAKGMSGMGIAIRNPAGEVLASLSVAAISDRLSGERRDLAIKALRSARDEVEKRLRLPAAQVADAIA</sequence>
<dbReference type="InterPro" id="IPR029016">
    <property type="entry name" value="GAF-like_dom_sf"/>
</dbReference>
<keyword evidence="7" id="KW-1185">Reference proteome</keyword>
<dbReference type="Pfam" id="PF01614">
    <property type="entry name" value="IclR_C"/>
    <property type="match status" value="1"/>
</dbReference>
<dbReference type="SUPFAM" id="SSF46785">
    <property type="entry name" value="Winged helix' DNA-binding domain"/>
    <property type="match status" value="1"/>
</dbReference>
<evidence type="ECO:0000259" key="5">
    <source>
        <dbReference type="PROSITE" id="PS51078"/>
    </source>
</evidence>
<dbReference type="PROSITE" id="PS51078">
    <property type="entry name" value="ICLR_ED"/>
    <property type="match status" value="1"/>
</dbReference>
<dbReference type="GO" id="GO:0003700">
    <property type="term" value="F:DNA-binding transcription factor activity"/>
    <property type="evidence" value="ECO:0007669"/>
    <property type="project" value="TreeGrafter"/>
</dbReference>
<evidence type="ECO:0000256" key="2">
    <source>
        <dbReference type="ARBA" id="ARBA00023125"/>
    </source>
</evidence>
<dbReference type="SMART" id="SM00346">
    <property type="entry name" value="HTH_ICLR"/>
    <property type="match status" value="1"/>
</dbReference>
<dbReference type="SUPFAM" id="SSF55781">
    <property type="entry name" value="GAF domain-like"/>
    <property type="match status" value="1"/>
</dbReference>
<feature type="domain" description="IclR-ED" evidence="5">
    <location>
        <begin position="83"/>
        <end position="264"/>
    </location>
</feature>
<dbReference type="GO" id="GO:0045892">
    <property type="term" value="P:negative regulation of DNA-templated transcription"/>
    <property type="evidence" value="ECO:0007669"/>
    <property type="project" value="TreeGrafter"/>
</dbReference>
<dbReference type="Proteomes" id="UP000467322">
    <property type="component" value="Unassembled WGS sequence"/>
</dbReference>
<gene>
    <name evidence="6" type="ORF">GQE99_10365</name>
</gene>
<dbReference type="EMBL" id="WTUX01000012">
    <property type="protein sequence ID" value="MZR13419.1"/>
    <property type="molecule type" value="Genomic_DNA"/>
</dbReference>
<dbReference type="InterPro" id="IPR050707">
    <property type="entry name" value="HTH_MetabolicPath_Reg"/>
</dbReference>
<reference evidence="6 7" key="1">
    <citation type="submission" date="2019-12" db="EMBL/GenBank/DDBJ databases">
        <title>Maritimibacter sp. nov. sp. isolated from sea sand.</title>
        <authorList>
            <person name="Kim J."/>
            <person name="Jeong S.E."/>
            <person name="Jung H.S."/>
            <person name="Jeon C.O."/>
        </authorList>
    </citation>
    <scope>NUCLEOTIDE SEQUENCE [LARGE SCALE GENOMIC DNA]</scope>
    <source>
        <strain evidence="6 7">DP07</strain>
    </source>
</reference>
<proteinExistence type="predicted"/>
<dbReference type="Pfam" id="PF09339">
    <property type="entry name" value="HTH_IclR"/>
    <property type="match status" value="1"/>
</dbReference>
<dbReference type="InterPro" id="IPR014757">
    <property type="entry name" value="Tscrpt_reg_IclR_C"/>
</dbReference>
<keyword evidence="2" id="KW-0238">DNA-binding</keyword>
<feature type="domain" description="HTH iclR-type" evidence="4">
    <location>
        <begin position="19"/>
        <end position="89"/>
    </location>
</feature>
<dbReference type="InterPro" id="IPR036388">
    <property type="entry name" value="WH-like_DNA-bd_sf"/>
</dbReference>
<evidence type="ECO:0000256" key="3">
    <source>
        <dbReference type="ARBA" id="ARBA00023163"/>
    </source>
</evidence>
<comment type="caution">
    <text evidence="6">The sequence shown here is derived from an EMBL/GenBank/DDBJ whole genome shotgun (WGS) entry which is preliminary data.</text>
</comment>
<dbReference type="PANTHER" id="PTHR30136:SF39">
    <property type="entry name" value="TRANSCRIPTIONAL REGULATORY PROTEIN"/>
    <property type="match status" value="1"/>
</dbReference>